<evidence type="ECO:0000256" key="3">
    <source>
        <dbReference type="ARBA" id="ARBA00023004"/>
    </source>
</evidence>
<keyword evidence="3" id="KW-0408">Iron</keyword>
<dbReference type="PROSITE" id="PS51379">
    <property type="entry name" value="4FE4S_FER_2"/>
    <property type="match status" value="2"/>
</dbReference>
<dbReference type="Proteomes" id="UP000011721">
    <property type="component" value="Chromosome"/>
</dbReference>
<dbReference type="EMBL" id="CP003985">
    <property type="protein sequence ID" value="AGF79189.1"/>
    <property type="molecule type" value="Genomic_DNA"/>
</dbReference>
<feature type="domain" description="4Fe-4S ferredoxin-type" evidence="5">
    <location>
        <begin position="33"/>
        <end position="62"/>
    </location>
</feature>
<dbReference type="KEGG" id="dsf:UWK_02653"/>
<dbReference type="Gene3D" id="3.30.70.20">
    <property type="match status" value="2"/>
</dbReference>
<evidence type="ECO:0000313" key="7">
    <source>
        <dbReference type="Proteomes" id="UP000011721"/>
    </source>
</evidence>
<keyword evidence="4" id="KW-0411">Iron-sulfur</keyword>
<keyword evidence="7" id="KW-1185">Reference proteome</keyword>
<keyword evidence="2" id="KW-0479">Metal-binding</keyword>
<organism evidence="6 7">
    <name type="scientific">Desulfocapsa sulfexigens (strain DSM 10523 / SB164P1)</name>
    <dbReference type="NCBI Taxonomy" id="1167006"/>
    <lineage>
        <taxon>Bacteria</taxon>
        <taxon>Pseudomonadati</taxon>
        <taxon>Thermodesulfobacteriota</taxon>
        <taxon>Desulfobulbia</taxon>
        <taxon>Desulfobulbales</taxon>
        <taxon>Desulfocapsaceae</taxon>
        <taxon>Desulfocapsa</taxon>
    </lineage>
</organism>
<gene>
    <name evidence="6" type="ordered locus">UWK_02653</name>
</gene>
<protein>
    <recommendedName>
        <fullName evidence="5">4Fe-4S ferredoxin-type domain-containing protein</fullName>
    </recommendedName>
</protein>
<dbReference type="PROSITE" id="PS00198">
    <property type="entry name" value="4FE4S_FER_1"/>
    <property type="match status" value="1"/>
</dbReference>
<dbReference type="GO" id="GO:0051539">
    <property type="term" value="F:4 iron, 4 sulfur cluster binding"/>
    <property type="evidence" value="ECO:0007669"/>
    <property type="project" value="UniProtKB-KW"/>
</dbReference>
<reference evidence="7" key="1">
    <citation type="journal article" date="2013" name="Stand. Genomic Sci.">
        <title>Complete genome sequence of Desulfocapsa sulfexigens, a marine deltaproteobacterium specialized in disproportionating inorganic sulfur compounds.</title>
        <authorList>
            <person name="Finster K.W."/>
            <person name="Kjeldsen K.U."/>
            <person name="Kube M."/>
            <person name="Reinhardt R."/>
            <person name="Mussmann M."/>
            <person name="Amann R."/>
            <person name="Schreiber L."/>
        </authorList>
    </citation>
    <scope>NUCLEOTIDE SEQUENCE [LARGE SCALE GENOMIC DNA]</scope>
    <source>
        <strain evidence="7">DSM 10523 / SB164P1</strain>
    </source>
</reference>
<proteinExistence type="predicted"/>
<dbReference type="InterPro" id="IPR017900">
    <property type="entry name" value="4Fe4S_Fe_S_CS"/>
</dbReference>
<evidence type="ECO:0000259" key="5">
    <source>
        <dbReference type="PROSITE" id="PS51379"/>
    </source>
</evidence>
<sequence length="62" mass="6671">MAWEVVVDKDKCAGDEECVNACPAQVYEMVDGKAEVVEEDECLGCETCVEVCPEGAITVTEV</sequence>
<dbReference type="OrthoDB" id="9807879at2"/>
<dbReference type="GO" id="GO:0046872">
    <property type="term" value="F:metal ion binding"/>
    <property type="evidence" value="ECO:0007669"/>
    <property type="project" value="UniProtKB-KW"/>
</dbReference>
<evidence type="ECO:0000256" key="1">
    <source>
        <dbReference type="ARBA" id="ARBA00022485"/>
    </source>
</evidence>
<feature type="domain" description="4Fe-4S ferredoxin-type" evidence="5">
    <location>
        <begin position="3"/>
        <end position="32"/>
    </location>
</feature>
<dbReference type="SUPFAM" id="SSF54862">
    <property type="entry name" value="4Fe-4S ferredoxins"/>
    <property type="match status" value="1"/>
</dbReference>
<dbReference type="AlphaFoldDB" id="M1NHW6"/>
<evidence type="ECO:0000256" key="4">
    <source>
        <dbReference type="ARBA" id="ARBA00023014"/>
    </source>
</evidence>
<dbReference type="RefSeq" id="WP_015404875.1">
    <property type="nucleotide sequence ID" value="NC_020304.1"/>
</dbReference>
<dbReference type="PANTHER" id="PTHR43687:SF1">
    <property type="entry name" value="FERREDOXIN III"/>
    <property type="match status" value="1"/>
</dbReference>
<dbReference type="STRING" id="1167006.UWK_02653"/>
<keyword evidence="1" id="KW-0004">4Fe-4S</keyword>
<evidence type="ECO:0000256" key="2">
    <source>
        <dbReference type="ARBA" id="ARBA00022723"/>
    </source>
</evidence>
<dbReference type="eggNOG" id="COG1245">
    <property type="taxonomic scope" value="Bacteria"/>
</dbReference>
<accession>M1NHW6</accession>
<evidence type="ECO:0000313" key="6">
    <source>
        <dbReference type="EMBL" id="AGF79189.1"/>
    </source>
</evidence>
<dbReference type="Pfam" id="PF13237">
    <property type="entry name" value="Fer4_10"/>
    <property type="match status" value="1"/>
</dbReference>
<dbReference type="HOGENOM" id="CLU_139698_5_5_7"/>
<dbReference type="PATRIC" id="fig|1167006.5.peg.2873"/>
<dbReference type="PANTHER" id="PTHR43687">
    <property type="entry name" value="ADENYLYLSULFATE REDUCTASE, BETA SUBUNIT"/>
    <property type="match status" value="1"/>
</dbReference>
<dbReference type="InterPro" id="IPR017896">
    <property type="entry name" value="4Fe4S_Fe-S-bd"/>
</dbReference>
<name>M1NHW6_DESSD</name>
<dbReference type="InterPro" id="IPR050572">
    <property type="entry name" value="Fe-S_Ferredoxin"/>
</dbReference>